<dbReference type="AlphaFoldDB" id="A0A0K2TWY3"/>
<name>A0A0K2TWY3_LEPSM</name>
<evidence type="ECO:0000313" key="1">
    <source>
        <dbReference type="EMBL" id="CDW30212.1"/>
    </source>
</evidence>
<proteinExistence type="predicted"/>
<protein>
    <submittedName>
        <fullName evidence="1">Uncharacterized protein</fullName>
    </submittedName>
</protein>
<reference evidence="1" key="1">
    <citation type="submission" date="2014-05" db="EMBL/GenBank/DDBJ databases">
        <authorList>
            <person name="Chronopoulou M."/>
        </authorList>
    </citation>
    <scope>NUCLEOTIDE SEQUENCE</scope>
    <source>
        <tissue evidence="1">Whole organism</tissue>
    </source>
</reference>
<organism evidence="1">
    <name type="scientific">Lepeophtheirus salmonis</name>
    <name type="common">Salmon louse</name>
    <name type="synonym">Caligus salmonis</name>
    <dbReference type="NCBI Taxonomy" id="72036"/>
    <lineage>
        <taxon>Eukaryota</taxon>
        <taxon>Metazoa</taxon>
        <taxon>Ecdysozoa</taxon>
        <taxon>Arthropoda</taxon>
        <taxon>Crustacea</taxon>
        <taxon>Multicrustacea</taxon>
        <taxon>Hexanauplia</taxon>
        <taxon>Copepoda</taxon>
        <taxon>Siphonostomatoida</taxon>
        <taxon>Caligidae</taxon>
        <taxon>Lepeophtheirus</taxon>
    </lineage>
</organism>
<accession>A0A0K2TWY3</accession>
<dbReference type="EMBL" id="HACA01012851">
    <property type="protein sequence ID" value="CDW30212.1"/>
    <property type="molecule type" value="Transcribed_RNA"/>
</dbReference>
<sequence length="67" mass="7361">MGGGSVKKEFKRIQTTNSKESYNGRDMFISLLVSKVVSPASQTRSTHFFDSSLDSLMGNPNISCMDP</sequence>